<keyword evidence="1 3" id="KW-0479">Metal-binding</keyword>
<comment type="similarity">
    <text evidence="3">Belongs to the iron/ascorbate-dependent oxidoreductase family.</text>
</comment>
<evidence type="ECO:0000313" key="5">
    <source>
        <dbReference type="EMBL" id="KAE8663295.1"/>
    </source>
</evidence>
<keyword evidence="2 3" id="KW-0408">Iron</keyword>
<dbReference type="Gene3D" id="2.60.120.330">
    <property type="entry name" value="B-lactam Antibiotic, Isopenicillin N Synthase, Chain"/>
    <property type="match status" value="1"/>
</dbReference>
<comment type="caution">
    <text evidence="5">The sequence shown here is derived from an EMBL/GenBank/DDBJ whole genome shotgun (WGS) entry which is preliminary data.</text>
</comment>
<proteinExistence type="inferred from homology"/>
<dbReference type="GO" id="GO:0032259">
    <property type="term" value="P:methylation"/>
    <property type="evidence" value="ECO:0007669"/>
    <property type="project" value="UniProtKB-KW"/>
</dbReference>
<organism evidence="5 6">
    <name type="scientific">Hibiscus syriacus</name>
    <name type="common">Rose of Sharon</name>
    <dbReference type="NCBI Taxonomy" id="106335"/>
    <lineage>
        <taxon>Eukaryota</taxon>
        <taxon>Viridiplantae</taxon>
        <taxon>Streptophyta</taxon>
        <taxon>Embryophyta</taxon>
        <taxon>Tracheophyta</taxon>
        <taxon>Spermatophyta</taxon>
        <taxon>Magnoliopsida</taxon>
        <taxon>eudicotyledons</taxon>
        <taxon>Gunneridae</taxon>
        <taxon>Pentapetalae</taxon>
        <taxon>rosids</taxon>
        <taxon>malvids</taxon>
        <taxon>Malvales</taxon>
        <taxon>Malvaceae</taxon>
        <taxon>Malvoideae</taxon>
        <taxon>Hibiscus</taxon>
    </lineage>
</organism>
<keyword evidence="3" id="KW-0560">Oxidoreductase</keyword>
<accession>A0A6A2X802</accession>
<dbReference type="GO" id="GO:0016491">
    <property type="term" value="F:oxidoreductase activity"/>
    <property type="evidence" value="ECO:0007669"/>
    <property type="project" value="UniProtKB-KW"/>
</dbReference>
<dbReference type="InterPro" id="IPR005123">
    <property type="entry name" value="Oxoglu/Fe-dep_dioxygenase_dom"/>
</dbReference>
<evidence type="ECO:0000256" key="3">
    <source>
        <dbReference type="RuleBase" id="RU003682"/>
    </source>
</evidence>
<dbReference type="InterPro" id="IPR050295">
    <property type="entry name" value="Plant_2OG-oxidoreductases"/>
</dbReference>
<feature type="domain" description="Fe2OG dioxygenase" evidence="4">
    <location>
        <begin position="176"/>
        <end position="250"/>
    </location>
</feature>
<dbReference type="GO" id="GO:0008168">
    <property type="term" value="F:methyltransferase activity"/>
    <property type="evidence" value="ECO:0007669"/>
    <property type="project" value="UniProtKB-KW"/>
</dbReference>
<dbReference type="SUPFAM" id="SSF51197">
    <property type="entry name" value="Clavaminate synthase-like"/>
    <property type="match status" value="1"/>
</dbReference>
<dbReference type="PROSITE" id="PS51471">
    <property type="entry name" value="FE2OG_OXY"/>
    <property type="match status" value="1"/>
</dbReference>
<dbReference type="Pfam" id="PF03171">
    <property type="entry name" value="2OG-FeII_Oxy"/>
    <property type="match status" value="1"/>
</dbReference>
<dbReference type="Proteomes" id="UP000436088">
    <property type="component" value="Unassembled WGS sequence"/>
</dbReference>
<evidence type="ECO:0000313" key="6">
    <source>
        <dbReference type="Proteomes" id="UP000436088"/>
    </source>
</evidence>
<protein>
    <submittedName>
        <fullName evidence="5">Caffeic acid 3-O-methyltransferase 1</fullName>
    </submittedName>
</protein>
<reference evidence="5" key="1">
    <citation type="submission" date="2019-09" db="EMBL/GenBank/DDBJ databases">
        <title>Draft genome information of white flower Hibiscus syriacus.</title>
        <authorList>
            <person name="Kim Y.-M."/>
        </authorList>
    </citation>
    <scope>NUCLEOTIDE SEQUENCE [LARGE SCALE GENOMIC DNA]</scope>
    <source>
        <strain evidence="5">YM2019G1</strain>
    </source>
</reference>
<dbReference type="InterPro" id="IPR027443">
    <property type="entry name" value="IPNS-like_sf"/>
</dbReference>
<keyword evidence="6" id="KW-1185">Reference proteome</keyword>
<sequence>MKQTGLGGSHSPRRYPIWISHSIDWISMINYSDDPSVENRLSTSFNVKTEKVANWRDFLRVHCYTIEDHVKQWPSNPPSFSVEIRVSNRDRIFGHFVFTSNAAITGATAVVAGAIGCYCGRSRRYYGCNGRQRYRDFAGAITVAERYLKPWPRLLEAISESLGLKKDHIDKTLGSHGQHMALNYYQPCPQPPLTNGLPGHTDPNLITILLQDDAPGLQVLRNGERVAVNPIPNTFIVNIGDKMQVSFKRL</sequence>
<evidence type="ECO:0000256" key="2">
    <source>
        <dbReference type="ARBA" id="ARBA00023004"/>
    </source>
</evidence>
<dbReference type="InterPro" id="IPR044861">
    <property type="entry name" value="IPNS-like_FE2OG_OXY"/>
</dbReference>
<dbReference type="GO" id="GO:0046872">
    <property type="term" value="F:metal ion binding"/>
    <property type="evidence" value="ECO:0007669"/>
    <property type="project" value="UniProtKB-KW"/>
</dbReference>
<name>A0A6A2X802_HIBSY</name>
<dbReference type="AlphaFoldDB" id="A0A6A2X802"/>
<gene>
    <name evidence="5" type="ORF">F3Y22_tig00112988pilonHSYRG00079</name>
</gene>
<evidence type="ECO:0000259" key="4">
    <source>
        <dbReference type="PROSITE" id="PS51471"/>
    </source>
</evidence>
<evidence type="ECO:0000256" key="1">
    <source>
        <dbReference type="ARBA" id="ARBA00022723"/>
    </source>
</evidence>
<dbReference type="PANTHER" id="PTHR47991">
    <property type="entry name" value="OXOGLUTARATE/IRON-DEPENDENT DIOXYGENASE"/>
    <property type="match status" value="1"/>
</dbReference>
<dbReference type="EMBL" id="VEPZ02001681">
    <property type="protein sequence ID" value="KAE8663295.1"/>
    <property type="molecule type" value="Genomic_DNA"/>
</dbReference>